<keyword evidence="4" id="KW-1185">Reference proteome</keyword>
<dbReference type="STRING" id="599839.J4GHW2"/>
<dbReference type="Pfam" id="PF11807">
    <property type="entry name" value="UstYa"/>
    <property type="match status" value="1"/>
</dbReference>
<dbReference type="PANTHER" id="PTHR33365:SF4">
    <property type="entry name" value="CYCLOCHLOROTINE BIOSYNTHESIS PROTEIN O"/>
    <property type="match status" value="1"/>
</dbReference>
<dbReference type="Proteomes" id="UP000006352">
    <property type="component" value="Unassembled WGS sequence"/>
</dbReference>
<comment type="pathway">
    <text evidence="1">Mycotoxin biosynthesis.</text>
</comment>
<proteinExistence type="inferred from homology"/>
<organism evidence="3 4">
    <name type="scientific">Fibroporia radiculosa</name>
    <dbReference type="NCBI Taxonomy" id="599839"/>
    <lineage>
        <taxon>Eukaryota</taxon>
        <taxon>Fungi</taxon>
        <taxon>Dikarya</taxon>
        <taxon>Basidiomycota</taxon>
        <taxon>Agaricomycotina</taxon>
        <taxon>Agaricomycetes</taxon>
        <taxon>Polyporales</taxon>
        <taxon>Fibroporiaceae</taxon>
        <taxon>Fibroporia</taxon>
    </lineage>
</organism>
<gene>
    <name evidence="3" type="ORF">FIBRA_08631</name>
</gene>
<comment type="similarity">
    <text evidence="2">Belongs to the ustYa family.</text>
</comment>
<dbReference type="HOGENOM" id="CLU_1845140_0_0_1"/>
<protein>
    <submittedName>
        <fullName evidence="3">Uncharacterized protein</fullName>
    </submittedName>
</protein>
<accession>J4GHW2</accession>
<reference evidence="3 4" key="1">
    <citation type="journal article" date="2012" name="Appl. Environ. Microbiol.">
        <title>Short-read sequencing for genomic analysis of the brown rot fungus Fibroporia radiculosa.</title>
        <authorList>
            <person name="Tang J.D."/>
            <person name="Perkins A.D."/>
            <person name="Sonstegard T.S."/>
            <person name="Schroeder S.G."/>
            <person name="Burgess S.C."/>
            <person name="Diehl S.V."/>
        </authorList>
    </citation>
    <scope>NUCLEOTIDE SEQUENCE [LARGE SCALE GENOMIC DNA]</scope>
    <source>
        <strain evidence="3 4">TFFH 294</strain>
    </source>
</reference>
<dbReference type="RefSeq" id="XP_012185656.1">
    <property type="nucleotide sequence ID" value="XM_012330266.1"/>
</dbReference>
<dbReference type="InParanoid" id="J4GHW2"/>
<dbReference type="OrthoDB" id="2767875at2759"/>
<evidence type="ECO:0000256" key="1">
    <source>
        <dbReference type="ARBA" id="ARBA00004685"/>
    </source>
</evidence>
<dbReference type="InterPro" id="IPR021765">
    <property type="entry name" value="UstYa-like"/>
</dbReference>
<evidence type="ECO:0000313" key="4">
    <source>
        <dbReference type="Proteomes" id="UP000006352"/>
    </source>
</evidence>
<dbReference type="GO" id="GO:0043386">
    <property type="term" value="P:mycotoxin biosynthetic process"/>
    <property type="evidence" value="ECO:0007669"/>
    <property type="project" value="InterPro"/>
</dbReference>
<evidence type="ECO:0000313" key="3">
    <source>
        <dbReference type="EMBL" id="CCM06373.1"/>
    </source>
</evidence>
<name>J4GHW2_9APHY</name>
<sequence>MDLFHNLHCINMFRKYSYLEHYPEIQDIMSARPRFFREHMDHCLEMLRQNLMCHADIVLITYDWVAGIPKPFPDFNTFHQCRNFTKIQEWEHTNRVRVPLERIQATRKGGDGELSIADVDLSGVLTFGGMGVSQPKQSD</sequence>
<evidence type="ECO:0000256" key="2">
    <source>
        <dbReference type="ARBA" id="ARBA00035112"/>
    </source>
</evidence>
<dbReference type="PANTHER" id="PTHR33365">
    <property type="entry name" value="YALI0B05434P"/>
    <property type="match status" value="1"/>
</dbReference>
<dbReference type="EMBL" id="HE797307">
    <property type="protein sequence ID" value="CCM06373.1"/>
    <property type="molecule type" value="Genomic_DNA"/>
</dbReference>
<dbReference type="GeneID" id="24101273"/>
<dbReference type="AlphaFoldDB" id="J4GHW2"/>